<dbReference type="HOGENOM" id="CLU_069356_34_0_12"/>
<proteinExistence type="predicted"/>
<evidence type="ECO:0000259" key="4">
    <source>
        <dbReference type="PROSITE" id="PS50977"/>
    </source>
</evidence>
<dbReference type="AlphaFoldDB" id="F4LLE4"/>
<dbReference type="PANTHER" id="PTHR30055">
    <property type="entry name" value="HTH-TYPE TRANSCRIPTIONAL REGULATOR RUTR"/>
    <property type="match status" value="1"/>
</dbReference>
<dbReference type="GO" id="GO:0000976">
    <property type="term" value="F:transcription cis-regulatory region binding"/>
    <property type="evidence" value="ECO:0007669"/>
    <property type="project" value="TreeGrafter"/>
</dbReference>
<dbReference type="KEGG" id="tbe:Trebr_0171"/>
<dbReference type="STRING" id="906968.Trebr_0171"/>
<evidence type="ECO:0000256" key="3">
    <source>
        <dbReference type="SAM" id="MobiDB-lite"/>
    </source>
</evidence>
<dbReference type="SUPFAM" id="SSF46689">
    <property type="entry name" value="Homeodomain-like"/>
    <property type="match status" value="1"/>
</dbReference>
<evidence type="ECO:0000313" key="6">
    <source>
        <dbReference type="Proteomes" id="UP000006546"/>
    </source>
</evidence>
<name>F4LLE4_TREBD</name>
<keyword evidence="1 2" id="KW-0238">DNA-binding</keyword>
<evidence type="ECO:0000256" key="2">
    <source>
        <dbReference type="PROSITE-ProRule" id="PRU00335"/>
    </source>
</evidence>
<reference evidence="6" key="1">
    <citation type="submission" date="2011-04" db="EMBL/GenBank/DDBJ databases">
        <title>The complete genome of Treponema brennaborense DSM 12168.</title>
        <authorList>
            <person name="Lucas S."/>
            <person name="Han J."/>
            <person name="Lapidus A."/>
            <person name="Bruce D."/>
            <person name="Goodwin L."/>
            <person name="Pitluck S."/>
            <person name="Peters L."/>
            <person name="Kyrpides N."/>
            <person name="Mavromatis K."/>
            <person name="Ivanova N."/>
            <person name="Mikhailova N."/>
            <person name="Pagani I."/>
            <person name="Teshima H."/>
            <person name="Detter J.C."/>
            <person name="Tapia R."/>
            <person name="Han C."/>
            <person name="Land M."/>
            <person name="Hauser L."/>
            <person name="Markowitz V."/>
            <person name="Cheng J.-F."/>
            <person name="Hugenholtz P."/>
            <person name="Woyke T."/>
            <person name="Wu D."/>
            <person name="Gronow S."/>
            <person name="Wellnitz S."/>
            <person name="Brambilla E."/>
            <person name="Klenk H.-P."/>
            <person name="Eisen J.A."/>
        </authorList>
    </citation>
    <scope>NUCLEOTIDE SEQUENCE [LARGE SCALE GENOMIC DNA]</scope>
    <source>
        <strain evidence="6">DSM 12168 / CIP 105900 / DD5/3</strain>
    </source>
</reference>
<feature type="DNA-binding region" description="H-T-H motif" evidence="2">
    <location>
        <begin position="59"/>
        <end position="78"/>
    </location>
</feature>
<dbReference type="GO" id="GO:0003700">
    <property type="term" value="F:DNA-binding transcription factor activity"/>
    <property type="evidence" value="ECO:0007669"/>
    <property type="project" value="TreeGrafter"/>
</dbReference>
<feature type="region of interest" description="Disordered" evidence="3">
    <location>
        <begin position="1"/>
        <end position="39"/>
    </location>
</feature>
<evidence type="ECO:0000313" key="5">
    <source>
        <dbReference type="EMBL" id="AEE15622.1"/>
    </source>
</evidence>
<keyword evidence="6" id="KW-1185">Reference proteome</keyword>
<dbReference type="PRINTS" id="PR00455">
    <property type="entry name" value="HTHTETR"/>
</dbReference>
<dbReference type="InterPro" id="IPR050109">
    <property type="entry name" value="HTH-type_TetR-like_transc_reg"/>
</dbReference>
<dbReference type="RefSeq" id="WP_013757341.1">
    <property type="nucleotide sequence ID" value="NC_015500.1"/>
</dbReference>
<gene>
    <name evidence="5" type="ordered locus">Trebr_0171</name>
</gene>
<accession>F4LLE4</accession>
<sequence length="244" mass="27211">MSGVSGEKAGSPDSVPVCPAAGPYDGAPARSSSAQSPTKERITDEALTLFSCRGFSGVSVKEIASAVGIKDSSLYKHFSTKQEIFDTILLQMTAKMDELTVRLHIADATKVDTSEYFKNLSTDALVELSERVFLFYLKDPFAARFRRMLTIEQYCRSEISDLYRKIFTRDSISYQSLLFSQLMASGVFKKGDPEIAALHFYAPLFLLLTRYDGRPEQEREALELLERHVRAFAAIYAAEAQPST</sequence>
<dbReference type="InterPro" id="IPR009057">
    <property type="entry name" value="Homeodomain-like_sf"/>
</dbReference>
<dbReference type="PROSITE" id="PS50977">
    <property type="entry name" value="HTH_TETR_2"/>
    <property type="match status" value="1"/>
</dbReference>
<dbReference type="Proteomes" id="UP000006546">
    <property type="component" value="Chromosome"/>
</dbReference>
<dbReference type="EMBL" id="CP002696">
    <property type="protein sequence ID" value="AEE15622.1"/>
    <property type="molecule type" value="Genomic_DNA"/>
</dbReference>
<dbReference type="Gene3D" id="1.10.357.10">
    <property type="entry name" value="Tetracycline Repressor, domain 2"/>
    <property type="match status" value="1"/>
</dbReference>
<dbReference type="PANTHER" id="PTHR30055:SF237">
    <property type="entry name" value="TRANSCRIPTIONAL REPRESSOR MCE3R"/>
    <property type="match status" value="1"/>
</dbReference>
<feature type="domain" description="HTH tetR-type" evidence="4">
    <location>
        <begin position="36"/>
        <end position="96"/>
    </location>
</feature>
<evidence type="ECO:0000256" key="1">
    <source>
        <dbReference type="ARBA" id="ARBA00023125"/>
    </source>
</evidence>
<dbReference type="InterPro" id="IPR001647">
    <property type="entry name" value="HTH_TetR"/>
</dbReference>
<organism evidence="5 6">
    <name type="scientific">Treponema brennaborense (strain DSM 12168 / CIP 105900 / DD5/3)</name>
    <dbReference type="NCBI Taxonomy" id="906968"/>
    <lineage>
        <taxon>Bacteria</taxon>
        <taxon>Pseudomonadati</taxon>
        <taxon>Spirochaetota</taxon>
        <taxon>Spirochaetia</taxon>
        <taxon>Spirochaetales</taxon>
        <taxon>Treponemataceae</taxon>
        <taxon>Treponema</taxon>
    </lineage>
</organism>
<dbReference type="eggNOG" id="COG1309">
    <property type="taxonomic scope" value="Bacteria"/>
</dbReference>
<protein>
    <submittedName>
        <fullName evidence="5">Regulatory protein TetR</fullName>
    </submittedName>
</protein>
<dbReference type="Pfam" id="PF00440">
    <property type="entry name" value="TetR_N"/>
    <property type="match status" value="1"/>
</dbReference>